<evidence type="ECO:0000313" key="1">
    <source>
        <dbReference type="EMBL" id="OJX57249.1"/>
    </source>
</evidence>
<dbReference type="SUPFAM" id="SSF81301">
    <property type="entry name" value="Nucleotidyltransferase"/>
    <property type="match status" value="1"/>
</dbReference>
<sequence length="191" mass="20956">MNSAILIEEYDPAWQEQFTRLRDVYASHLGHLVIGIEHVGSTSVPGLAAKPVLDIDLIVTDEGKLGHVIPILEGLGYEYAGDLGIKDRYMFRMPSASVPMTGDGTVWPKHHLYCCIEHSISLTNHLLLRNALRADAELATEYGRVKKGLAAAVTDIDDYVEGKSAFIAGVLSREGIAEADIEDIAEQNRKK</sequence>
<dbReference type="STRING" id="1895771.BGO89_12215"/>
<dbReference type="Proteomes" id="UP000184233">
    <property type="component" value="Unassembled WGS sequence"/>
</dbReference>
<dbReference type="Gene3D" id="3.30.460.10">
    <property type="entry name" value="Beta Polymerase, domain 2"/>
    <property type="match status" value="1"/>
</dbReference>
<dbReference type="InterPro" id="IPR043519">
    <property type="entry name" value="NT_sf"/>
</dbReference>
<dbReference type="AlphaFoldDB" id="A0A1M3KYD2"/>
<protein>
    <recommendedName>
        <fullName evidence="3">GrpB family protein</fullName>
    </recommendedName>
</protein>
<evidence type="ECO:0008006" key="3">
    <source>
        <dbReference type="Google" id="ProtNLM"/>
    </source>
</evidence>
<evidence type="ECO:0000313" key="2">
    <source>
        <dbReference type="Proteomes" id="UP000184233"/>
    </source>
</evidence>
<gene>
    <name evidence="1" type="ORF">BGO89_12215</name>
</gene>
<accession>A0A1M3KYD2</accession>
<dbReference type="InterPro" id="IPR007344">
    <property type="entry name" value="GrpB/CoaE"/>
</dbReference>
<proteinExistence type="predicted"/>
<dbReference type="PANTHER" id="PTHR34822">
    <property type="entry name" value="GRPB DOMAIN PROTEIN (AFU_ORTHOLOGUE AFUA_1G01530)"/>
    <property type="match status" value="1"/>
</dbReference>
<comment type="caution">
    <text evidence="1">The sequence shown here is derived from an EMBL/GenBank/DDBJ whole genome shotgun (WGS) entry which is preliminary data.</text>
</comment>
<reference evidence="1 2" key="1">
    <citation type="submission" date="2016-09" db="EMBL/GenBank/DDBJ databases">
        <title>Genome-resolved meta-omics ties microbial dynamics to process performance in biotechnology for thiocyanate degradation.</title>
        <authorList>
            <person name="Kantor R.S."/>
            <person name="Huddy R.J."/>
            <person name="Iyer R."/>
            <person name="Thomas B.C."/>
            <person name="Brown C.T."/>
            <person name="Anantharaman K."/>
            <person name="Tringe S."/>
            <person name="Hettich R.L."/>
            <person name="Harrison S.T."/>
            <person name="Banfield J.F."/>
        </authorList>
    </citation>
    <scope>NUCLEOTIDE SEQUENCE [LARGE SCALE GENOMIC DNA]</scope>
    <source>
        <strain evidence="1">59-99</strain>
    </source>
</reference>
<dbReference type="Pfam" id="PF04229">
    <property type="entry name" value="GrpB"/>
    <property type="match status" value="1"/>
</dbReference>
<name>A0A1M3KYD2_9BACT</name>
<organism evidence="1 2">
    <name type="scientific">Candidatus Kapaibacterium thiocyanatum</name>
    <dbReference type="NCBI Taxonomy" id="1895771"/>
    <lineage>
        <taxon>Bacteria</taxon>
        <taxon>Pseudomonadati</taxon>
        <taxon>Candidatus Kapaibacteriota</taxon>
        <taxon>Candidatus Kapaibacteriia</taxon>
        <taxon>Candidatus Kapaibacteriales</taxon>
        <taxon>Candidatus Kapaibacteriaceae</taxon>
        <taxon>Candidatus Kapaibacterium</taxon>
    </lineage>
</organism>
<dbReference type="PANTHER" id="PTHR34822:SF1">
    <property type="entry name" value="GRPB FAMILY PROTEIN"/>
    <property type="match status" value="1"/>
</dbReference>
<dbReference type="EMBL" id="MKVH01000024">
    <property type="protein sequence ID" value="OJX57249.1"/>
    <property type="molecule type" value="Genomic_DNA"/>
</dbReference>